<evidence type="ECO:0000313" key="3">
    <source>
        <dbReference type="Proteomes" id="UP000094526"/>
    </source>
</evidence>
<feature type="compositionally biased region" description="Acidic residues" evidence="1">
    <location>
        <begin position="202"/>
        <end position="213"/>
    </location>
</feature>
<dbReference type="AlphaFoldDB" id="A0A1C1CPN2"/>
<dbReference type="VEuPathDB" id="FungiDB:G647_05571"/>
<comment type="caution">
    <text evidence="2">The sequence shown here is derived from an EMBL/GenBank/DDBJ whole genome shotgun (WGS) entry which is preliminary data.</text>
</comment>
<name>A0A1C1CPN2_9EURO</name>
<gene>
    <name evidence="2" type="ORF">CLCR_07310</name>
</gene>
<dbReference type="EMBL" id="LGRB01000010">
    <property type="protein sequence ID" value="OCT50432.1"/>
    <property type="molecule type" value="Genomic_DNA"/>
</dbReference>
<dbReference type="eggNOG" id="ENOG502RNUM">
    <property type="taxonomic scope" value="Eukaryota"/>
</dbReference>
<evidence type="ECO:0000256" key="1">
    <source>
        <dbReference type="SAM" id="MobiDB-lite"/>
    </source>
</evidence>
<dbReference type="STRING" id="86049.A0A1C1CPN2"/>
<protein>
    <submittedName>
        <fullName evidence="2">Uncharacterized protein</fullName>
    </submittedName>
</protein>
<keyword evidence="3" id="KW-1185">Reference proteome</keyword>
<dbReference type="VEuPathDB" id="FungiDB:CLCR_07310"/>
<organism evidence="2 3">
    <name type="scientific">Cladophialophora carrionii</name>
    <dbReference type="NCBI Taxonomy" id="86049"/>
    <lineage>
        <taxon>Eukaryota</taxon>
        <taxon>Fungi</taxon>
        <taxon>Dikarya</taxon>
        <taxon>Ascomycota</taxon>
        <taxon>Pezizomycotina</taxon>
        <taxon>Eurotiomycetes</taxon>
        <taxon>Chaetothyriomycetidae</taxon>
        <taxon>Chaetothyriales</taxon>
        <taxon>Herpotrichiellaceae</taxon>
        <taxon>Cladophialophora</taxon>
    </lineage>
</organism>
<dbReference type="Proteomes" id="UP000094526">
    <property type="component" value="Unassembled WGS sequence"/>
</dbReference>
<reference evidence="3" key="1">
    <citation type="submission" date="2015-07" db="EMBL/GenBank/DDBJ databases">
        <authorList>
            <person name="Teixeira M.M."/>
            <person name="Souza R.C."/>
            <person name="Almeida L.G."/>
            <person name="Vicente V.A."/>
            <person name="de Hoog S."/>
            <person name="Bocca A.L."/>
            <person name="de Almeida S.R."/>
            <person name="Vasconcelos A.T."/>
            <person name="Felipe M.S."/>
        </authorList>
    </citation>
    <scope>NUCLEOTIDE SEQUENCE [LARGE SCALE GENOMIC DNA]</scope>
    <source>
        <strain evidence="3">KSF</strain>
    </source>
</reference>
<accession>A0A1C1CPN2</accession>
<feature type="region of interest" description="Disordered" evidence="1">
    <location>
        <begin position="192"/>
        <end position="380"/>
    </location>
</feature>
<proteinExistence type="predicted"/>
<evidence type="ECO:0000313" key="2">
    <source>
        <dbReference type="EMBL" id="OCT50432.1"/>
    </source>
</evidence>
<dbReference type="OrthoDB" id="5372734at2759"/>
<feature type="region of interest" description="Disordered" evidence="1">
    <location>
        <begin position="71"/>
        <end position="100"/>
    </location>
</feature>
<sequence>MSDIEDYAYSPYDDLEDVLYDADPDPELADDLASHAIHSPIYHEEDAVKDELQEYFSDWEYYSDDYVDDDPTLLRKNPQDGGPIRRLAHTETEPKRGKKRKLVETQDIPTLDLNEDQLLTRCIKGVIWAKPSELRTPQYEGGQENKVALMKDWKEVFAVKDSGWGRASGGEQQDESWANDLSLADMGLRNLPRQASFKHDDQDEEAGFEEDDGAEHIAVGVEEDMVSDKGSPRPSSSKHRTAMLLDEDDGEVPHDSPAAQDLEDERGPRKKRRVKPDLPSPPDSNEAVTLDLEESQVTSKLKAAALAKHDSVTGDSNQTVQAKAPISGGSDVQQIRKRKAAEEPDDGVNRSTASSRAKRVASSVSNVATSSRAKRSSKTR</sequence>
<feature type="compositionally biased region" description="Low complexity" evidence="1">
    <location>
        <begin position="350"/>
        <end position="371"/>
    </location>
</feature>